<reference evidence="2" key="1">
    <citation type="journal article" date="2023" name="PLoS Negl. Trop. Dis.">
        <title>A genome sequence for Biomphalaria pfeifferi, the major vector snail for the human-infecting parasite Schistosoma mansoni.</title>
        <authorList>
            <person name="Bu L."/>
            <person name="Lu L."/>
            <person name="Laidemitt M.R."/>
            <person name="Zhang S.M."/>
            <person name="Mutuku M."/>
            <person name="Mkoji G."/>
            <person name="Steinauer M."/>
            <person name="Loker E.S."/>
        </authorList>
    </citation>
    <scope>NUCLEOTIDE SEQUENCE</scope>
    <source>
        <strain evidence="2">KasaAsao</strain>
    </source>
</reference>
<dbReference type="EMBL" id="JASAOG010000107">
    <property type="protein sequence ID" value="KAK0051129.1"/>
    <property type="molecule type" value="Genomic_DNA"/>
</dbReference>
<feature type="non-terminal residue" evidence="2">
    <location>
        <position position="84"/>
    </location>
</feature>
<keyword evidence="1" id="KW-1133">Transmembrane helix</keyword>
<sequence length="84" mass="9112">QLGLASETSGLTFSSGVGIGVVVGALVIILVDVAIVIICRTRLTELRTRSNDELKPGTRLQNYDGECQNNKYNHSCEPSRSTFE</sequence>
<evidence type="ECO:0000313" key="2">
    <source>
        <dbReference type="EMBL" id="KAK0051129.1"/>
    </source>
</evidence>
<reference evidence="2" key="2">
    <citation type="submission" date="2023-04" db="EMBL/GenBank/DDBJ databases">
        <authorList>
            <person name="Bu L."/>
            <person name="Lu L."/>
            <person name="Laidemitt M.R."/>
            <person name="Zhang S.M."/>
            <person name="Mutuku M."/>
            <person name="Mkoji G."/>
            <person name="Steinauer M."/>
            <person name="Loker E.S."/>
        </authorList>
    </citation>
    <scope>NUCLEOTIDE SEQUENCE</scope>
    <source>
        <strain evidence="2">KasaAsao</strain>
        <tissue evidence="2">Whole Snail</tissue>
    </source>
</reference>
<proteinExistence type="predicted"/>
<accession>A0AAD8BC19</accession>
<protein>
    <submittedName>
        <fullName evidence="2">Platelet endothelial aggregation receptor 1</fullName>
    </submittedName>
</protein>
<feature type="transmembrane region" description="Helical" evidence="1">
    <location>
        <begin position="17"/>
        <end position="39"/>
    </location>
</feature>
<gene>
    <name evidence="2" type="ORF">Bpfe_019439</name>
</gene>
<comment type="caution">
    <text evidence="2">The sequence shown here is derived from an EMBL/GenBank/DDBJ whole genome shotgun (WGS) entry which is preliminary data.</text>
</comment>
<evidence type="ECO:0000313" key="3">
    <source>
        <dbReference type="Proteomes" id="UP001233172"/>
    </source>
</evidence>
<keyword evidence="3" id="KW-1185">Reference proteome</keyword>
<dbReference type="AlphaFoldDB" id="A0AAD8BC19"/>
<keyword evidence="1" id="KW-0812">Transmembrane</keyword>
<feature type="non-terminal residue" evidence="2">
    <location>
        <position position="1"/>
    </location>
</feature>
<dbReference type="Proteomes" id="UP001233172">
    <property type="component" value="Unassembled WGS sequence"/>
</dbReference>
<name>A0AAD8BC19_BIOPF</name>
<evidence type="ECO:0000256" key="1">
    <source>
        <dbReference type="SAM" id="Phobius"/>
    </source>
</evidence>
<organism evidence="2 3">
    <name type="scientific">Biomphalaria pfeifferi</name>
    <name type="common">Bloodfluke planorb</name>
    <name type="synonym">Freshwater snail</name>
    <dbReference type="NCBI Taxonomy" id="112525"/>
    <lineage>
        <taxon>Eukaryota</taxon>
        <taxon>Metazoa</taxon>
        <taxon>Spiralia</taxon>
        <taxon>Lophotrochozoa</taxon>
        <taxon>Mollusca</taxon>
        <taxon>Gastropoda</taxon>
        <taxon>Heterobranchia</taxon>
        <taxon>Euthyneura</taxon>
        <taxon>Panpulmonata</taxon>
        <taxon>Hygrophila</taxon>
        <taxon>Lymnaeoidea</taxon>
        <taxon>Planorbidae</taxon>
        <taxon>Biomphalaria</taxon>
    </lineage>
</organism>
<keyword evidence="2" id="KW-0675">Receptor</keyword>
<keyword evidence="1" id="KW-0472">Membrane</keyword>